<feature type="compositionally biased region" description="Polar residues" evidence="1">
    <location>
        <begin position="329"/>
        <end position="341"/>
    </location>
</feature>
<dbReference type="EMBL" id="SPRH01000003">
    <property type="protein sequence ID" value="TIC04445.1"/>
    <property type="molecule type" value="Genomic_DNA"/>
</dbReference>
<dbReference type="Proteomes" id="UP000307169">
    <property type="component" value="Unassembled WGS sequence"/>
</dbReference>
<feature type="transmembrane region" description="Helical" evidence="2">
    <location>
        <begin position="20"/>
        <end position="44"/>
    </location>
</feature>
<proteinExistence type="predicted"/>
<reference evidence="3 4" key="1">
    <citation type="submission" date="2019-03" db="EMBL/GenBank/DDBJ databases">
        <title>Sequencing 25 genomes of Wallemia mellicola.</title>
        <authorList>
            <person name="Gostincar C."/>
        </authorList>
    </citation>
    <scope>NUCLEOTIDE SEQUENCE [LARGE SCALE GENOMIC DNA]</scope>
    <source>
        <strain evidence="3 4">EXF-1262</strain>
    </source>
</reference>
<protein>
    <submittedName>
        <fullName evidence="3">Uncharacterized protein</fullName>
    </submittedName>
</protein>
<keyword evidence="2" id="KW-1133">Transmembrane helix</keyword>
<keyword evidence="2" id="KW-0812">Transmembrane</keyword>
<gene>
    <name evidence="3" type="ORF">E3Q17_00428</name>
</gene>
<feature type="compositionally biased region" description="Polar residues" evidence="1">
    <location>
        <begin position="72"/>
        <end position="90"/>
    </location>
</feature>
<evidence type="ECO:0000256" key="1">
    <source>
        <dbReference type="SAM" id="MobiDB-lite"/>
    </source>
</evidence>
<feature type="compositionally biased region" description="Basic and acidic residues" evidence="1">
    <location>
        <begin position="281"/>
        <end position="306"/>
    </location>
</feature>
<evidence type="ECO:0000313" key="3">
    <source>
        <dbReference type="EMBL" id="TIC04445.1"/>
    </source>
</evidence>
<comment type="caution">
    <text evidence="3">The sequence shown here is derived from an EMBL/GenBank/DDBJ whole genome shotgun (WGS) entry which is preliminary data.</text>
</comment>
<feature type="region of interest" description="Disordered" evidence="1">
    <location>
        <begin position="242"/>
        <end position="341"/>
    </location>
</feature>
<sequence>MSPVPGESNDNGGSDNGATIGGAVGGAVGGAIALALLALAIFFIRRHKKKQLEPNMDDAIFSPDRGNEESAAGSSDQPTPFYGGSSNMSQRPGGPILPMSRDQAEEATSHNHSAFESFDSNSGGPFIVPAAAMGQSSQYSNVTSNNTAANSKFREAGLNPLSENGMRNNAGIGAAGGAFARRIPPPSSNSHYSHTSGGSDVAYGGIDSNASGSNVGAGAGAAAAGLKSRQPQYAVTNQDEIMQHTDGGPLSNEYNAHQQSELPPTYASLGDRSAGGNAKQRPSEDTFHDAAQDHVETMKPHSRLDSDASYPGLRDLTQNDDGRIANHQRLVSQETFPNPHE</sequence>
<organism evidence="3 4">
    <name type="scientific">Wallemia mellicola</name>
    <dbReference type="NCBI Taxonomy" id="1708541"/>
    <lineage>
        <taxon>Eukaryota</taxon>
        <taxon>Fungi</taxon>
        <taxon>Dikarya</taxon>
        <taxon>Basidiomycota</taxon>
        <taxon>Wallemiomycotina</taxon>
        <taxon>Wallemiomycetes</taxon>
        <taxon>Wallemiales</taxon>
        <taxon>Wallemiaceae</taxon>
        <taxon>Wallemia</taxon>
    </lineage>
</organism>
<feature type="compositionally biased region" description="Polar residues" evidence="1">
    <location>
        <begin position="110"/>
        <end position="120"/>
    </location>
</feature>
<evidence type="ECO:0000256" key="2">
    <source>
        <dbReference type="SAM" id="Phobius"/>
    </source>
</evidence>
<feature type="compositionally biased region" description="Polar residues" evidence="1">
    <location>
        <begin position="252"/>
        <end position="262"/>
    </location>
</feature>
<dbReference type="AlphaFoldDB" id="A0A4T0P335"/>
<feature type="region of interest" description="Disordered" evidence="1">
    <location>
        <begin position="53"/>
        <end position="120"/>
    </location>
</feature>
<evidence type="ECO:0000313" key="4">
    <source>
        <dbReference type="Proteomes" id="UP000307169"/>
    </source>
</evidence>
<keyword evidence="2" id="KW-0472">Membrane</keyword>
<name>A0A4T0P335_9BASI</name>
<accession>A0A4T0P335</accession>